<evidence type="ECO:0000259" key="2">
    <source>
        <dbReference type="Pfam" id="PF00496"/>
    </source>
</evidence>
<dbReference type="InterPro" id="IPR000914">
    <property type="entry name" value="SBP_5_dom"/>
</dbReference>
<dbReference type="Pfam" id="PF00496">
    <property type="entry name" value="SBP_bac_5"/>
    <property type="match status" value="1"/>
</dbReference>
<accession>A0ABW1WI29</accession>
<feature type="domain" description="Transcriptional regulator SgrR N-terminal HTH" evidence="3">
    <location>
        <begin position="16"/>
        <end position="109"/>
    </location>
</feature>
<dbReference type="PANTHER" id="PTHR30290:SF72">
    <property type="entry name" value="HTH-TYPE TRANSCRIPTIONAL REGULATOR SGRR"/>
    <property type="match status" value="1"/>
</dbReference>
<dbReference type="EMBL" id="JBHSTQ010000012">
    <property type="protein sequence ID" value="MFC6387269.1"/>
    <property type="molecule type" value="Genomic_DNA"/>
</dbReference>
<dbReference type="InterPro" id="IPR039424">
    <property type="entry name" value="SBP_5"/>
</dbReference>
<gene>
    <name evidence="4" type="ORF">ACFP7A_11700</name>
</gene>
<organism evidence="4 5">
    <name type="scientific">Sporolactobacillus kofuensis</name>
    <dbReference type="NCBI Taxonomy" id="269672"/>
    <lineage>
        <taxon>Bacteria</taxon>
        <taxon>Bacillati</taxon>
        <taxon>Bacillota</taxon>
        <taxon>Bacilli</taxon>
        <taxon>Bacillales</taxon>
        <taxon>Sporolactobacillaceae</taxon>
        <taxon>Sporolactobacillus</taxon>
    </lineage>
</organism>
<evidence type="ECO:0000259" key="3">
    <source>
        <dbReference type="Pfam" id="PF12793"/>
    </source>
</evidence>
<evidence type="ECO:0000313" key="4">
    <source>
        <dbReference type="EMBL" id="MFC6387269.1"/>
    </source>
</evidence>
<proteinExistence type="predicted"/>
<protein>
    <submittedName>
        <fullName evidence="4">ABC transporter substrate-binding protein</fullName>
    </submittedName>
</protein>
<comment type="caution">
    <text evidence="4">The sequence shown here is derived from an EMBL/GenBank/DDBJ whole genome shotgun (WGS) entry which is preliminary data.</text>
</comment>
<keyword evidence="1" id="KW-0238">DNA-binding</keyword>
<dbReference type="Gene3D" id="3.10.105.10">
    <property type="entry name" value="Dipeptide-binding Protein, Domain 3"/>
    <property type="match status" value="1"/>
</dbReference>
<name>A0ABW1WI29_9BACL</name>
<evidence type="ECO:0000313" key="5">
    <source>
        <dbReference type="Proteomes" id="UP001596267"/>
    </source>
</evidence>
<dbReference type="Proteomes" id="UP001596267">
    <property type="component" value="Unassembled WGS sequence"/>
</dbReference>
<sequence>MNALDYYTDLYLAVVHEQELPIEISIKECAKVFYCSERNAKLIIHKMEDLHWIRWTSGLGRGNKSRINFLQTLDALVEKQMSTFINAGQLDKALNYIQSHALPEGLSHQCYARMKQEFGYKIETENQLDLDILRIPMRRALATLDPAYAAITSETHIARQLFDCLVNYNVSTNKFVPHLAHSWEVTPDKKVWTFYLRRGILFHHGKELTAQDVRYSFGRICDAENQMPCRWYFRALQKMNVVHPYAITLTFSEPTPLLLYLSSLNLAILPSDIGFNPKRIIGTGAFRIIKYKSQQLVLERFADYFRERALLDRIELYYAPNLISGQKVYDVSNTQPGAEKKEQEFEENGSGYIVFNFRKKGPQRDPWLRKAISMLIDRKTMIQHLGGNRYQPSNSFLPSESRKNPPAIEKESQIIQLLKKSSYDGEKLKFYHFSHDAVLHDALWIKNRAQRVGISFELIPLPLEQFYDDSIVHDADMVLGGEVLEENIELGLIHLFRDQSSLVRRMMDSVQTKKIDQFIDEFIQKECLKERMSVFREVENYLRDENLLIYLYHSKREITFHAALAGIKLNAFGWADFSKLWIKPNLSTEKK</sequence>
<feature type="domain" description="Solute-binding protein family 5" evidence="2">
    <location>
        <begin position="174"/>
        <end position="481"/>
    </location>
</feature>
<dbReference type="SUPFAM" id="SSF53850">
    <property type="entry name" value="Periplasmic binding protein-like II"/>
    <property type="match status" value="1"/>
</dbReference>
<dbReference type="RefSeq" id="WP_253076867.1">
    <property type="nucleotide sequence ID" value="NZ_JAMXWN010000012.1"/>
</dbReference>
<reference evidence="5" key="1">
    <citation type="journal article" date="2019" name="Int. J. Syst. Evol. Microbiol.">
        <title>The Global Catalogue of Microorganisms (GCM) 10K type strain sequencing project: providing services to taxonomists for standard genome sequencing and annotation.</title>
        <authorList>
            <consortium name="The Broad Institute Genomics Platform"/>
            <consortium name="The Broad Institute Genome Sequencing Center for Infectious Disease"/>
            <person name="Wu L."/>
            <person name="Ma J."/>
        </authorList>
    </citation>
    <scope>NUCLEOTIDE SEQUENCE [LARGE SCALE GENOMIC DNA]</scope>
    <source>
        <strain evidence="5">CCUG 42001</strain>
    </source>
</reference>
<dbReference type="PANTHER" id="PTHR30290">
    <property type="entry name" value="PERIPLASMIC BINDING COMPONENT OF ABC TRANSPORTER"/>
    <property type="match status" value="1"/>
</dbReference>
<dbReference type="Pfam" id="PF12793">
    <property type="entry name" value="SgrR_N"/>
    <property type="match status" value="1"/>
</dbReference>
<dbReference type="InterPro" id="IPR025370">
    <property type="entry name" value="SgrR_HTH_N"/>
</dbReference>
<dbReference type="Gene3D" id="3.40.190.10">
    <property type="entry name" value="Periplasmic binding protein-like II"/>
    <property type="match status" value="1"/>
</dbReference>
<evidence type="ECO:0000256" key="1">
    <source>
        <dbReference type="ARBA" id="ARBA00023125"/>
    </source>
</evidence>
<keyword evidence="5" id="KW-1185">Reference proteome</keyword>